<dbReference type="RefSeq" id="WP_126842369.1">
    <property type="nucleotide sequence ID" value="NZ_PIQH01000008.1"/>
</dbReference>
<dbReference type="Proteomes" id="UP000287996">
    <property type="component" value="Unassembled WGS sequence"/>
</dbReference>
<feature type="region of interest" description="Disordered" evidence="1">
    <location>
        <begin position="1"/>
        <end position="21"/>
    </location>
</feature>
<dbReference type="EMBL" id="PIQH01000008">
    <property type="protein sequence ID" value="RUO79863.1"/>
    <property type="molecule type" value="Genomic_DNA"/>
</dbReference>
<name>A0A432ZPQ4_9GAMM</name>
<dbReference type="AlphaFoldDB" id="A0A432ZPQ4"/>
<evidence type="ECO:0000313" key="3">
    <source>
        <dbReference type="Proteomes" id="UP000287996"/>
    </source>
</evidence>
<gene>
    <name evidence="2" type="ORF">CWI84_09565</name>
</gene>
<reference evidence="2 3" key="1">
    <citation type="journal article" date="2011" name="Front. Microbiol.">
        <title>Genomic signatures of strain selection and enhancement in Bacillus atrophaeus var. globigii, a historical biowarfare simulant.</title>
        <authorList>
            <person name="Gibbons H.S."/>
            <person name="Broomall S.M."/>
            <person name="McNew L.A."/>
            <person name="Daligault H."/>
            <person name="Chapman C."/>
            <person name="Bruce D."/>
            <person name="Karavis M."/>
            <person name="Krepps M."/>
            <person name="McGregor P.A."/>
            <person name="Hong C."/>
            <person name="Park K.H."/>
            <person name="Akmal A."/>
            <person name="Feldman A."/>
            <person name="Lin J.S."/>
            <person name="Chang W.E."/>
            <person name="Higgs B.W."/>
            <person name="Demirev P."/>
            <person name="Lindquist J."/>
            <person name="Liem A."/>
            <person name="Fochler E."/>
            <person name="Read T.D."/>
            <person name="Tapia R."/>
            <person name="Johnson S."/>
            <person name="Bishop-Lilly K.A."/>
            <person name="Detter C."/>
            <person name="Han C."/>
            <person name="Sozhamannan S."/>
            <person name="Rosenzweig C.N."/>
            <person name="Skowronski E.W."/>
        </authorList>
    </citation>
    <scope>NUCLEOTIDE SEQUENCE [LARGE SCALE GENOMIC DNA]</scope>
    <source>
        <strain evidence="2 3">CC-PW-9</strain>
    </source>
</reference>
<evidence type="ECO:0000256" key="1">
    <source>
        <dbReference type="SAM" id="MobiDB-lite"/>
    </source>
</evidence>
<accession>A0A432ZPQ4</accession>
<evidence type="ECO:0000313" key="2">
    <source>
        <dbReference type="EMBL" id="RUO79863.1"/>
    </source>
</evidence>
<protein>
    <submittedName>
        <fullName evidence="2">Uncharacterized protein</fullName>
    </submittedName>
</protein>
<organism evidence="2 3">
    <name type="scientific">Idiomarina tyrosinivorans</name>
    <dbReference type="NCBI Taxonomy" id="1445662"/>
    <lineage>
        <taxon>Bacteria</taxon>
        <taxon>Pseudomonadati</taxon>
        <taxon>Pseudomonadota</taxon>
        <taxon>Gammaproteobacteria</taxon>
        <taxon>Alteromonadales</taxon>
        <taxon>Idiomarinaceae</taxon>
        <taxon>Idiomarina</taxon>
    </lineage>
</organism>
<sequence length="81" mass="9333">MSKYYQVKQGAYPEKKRQSSSTEYVGESWSIKREEGKYILRYVSGGLQGAIKSVEVSKKDFEEAHLGEVTLNDLSKRYKFS</sequence>
<dbReference type="OrthoDB" id="7064697at2"/>
<proteinExistence type="predicted"/>
<keyword evidence="3" id="KW-1185">Reference proteome</keyword>
<comment type="caution">
    <text evidence="2">The sequence shown here is derived from an EMBL/GenBank/DDBJ whole genome shotgun (WGS) entry which is preliminary data.</text>
</comment>